<dbReference type="PANTHER" id="PTHR44757">
    <property type="entry name" value="DIGUANYLATE CYCLASE DGCP"/>
    <property type="match status" value="1"/>
</dbReference>
<proteinExistence type="predicted"/>
<dbReference type="Proteomes" id="UP000269883">
    <property type="component" value="Chromosome"/>
</dbReference>
<dbReference type="Gene3D" id="3.20.20.450">
    <property type="entry name" value="EAL domain"/>
    <property type="match status" value="1"/>
</dbReference>
<dbReference type="InterPro" id="IPR035919">
    <property type="entry name" value="EAL_sf"/>
</dbReference>
<accession>A0A2Z6AZB8</accession>
<dbReference type="NCBIfam" id="TIGR00254">
    <property type="entry name" value="GGDEF"/>
    <property type="match status" value="1"/>
</dbReference>
<dbReference type="SUPFAM" id="SSF55073">
    <property type="entry name" value="Nucleotide cyclase"/>
    <property type="match status" value="1"/>
</dbReference>
<evidence type="ECO:0000259" key="3">
    <source>
        <dbReference type="PROSITE" id="PS50883"/>
    </source>
</evidence>
<dbReference type="PANTHER" id="PTHR44757:SF2">
    <property type="entry name" value="BIOFILM ARCHITECTURE MAINTENANCE PROTEIN MBAA"/>
    <property type="match status" value="1"/>
</dbReference>
<dbReference type="FunFam" id="3.20.20.450:FF:000001">
    <property type="entry name" value="Cyclic di-GMP phosphodiesterase yahA"/>
    <property type="match status" value="1"/>
</dbReference>
<dbReference type="InterPro" id="IPR000014">
    <property type="entry name" value="PAS"/>
</dbReference>
<keyword evidence="1" id="KW-0812">Transmembrane</keyword>
<feature type="domain" description="GGDEF" evidence="4">
    <location>
        <begin position="351"/>
        <end position="484"/>
    </location>
</feature>
<dbReference type="InterPro" id="IPR001633">
    <property type="entry name" value="EAL_dom"/>
</dbReference>
<keyword evidence="1" id="KW-1133">Transmembrane helix</keyword>
<dbReference type="InterPro" id="IPR052155">
    <property type="entry name" value="Biofilm_reg_signaling"/>
</dbReference>
<dbReference type="SUPFAM" id="SSF55785">
    <property type="entry name" value="PYP-like sensor domain (PAS domain)"/>
    <property type="match status" value="2"/>
</dbReference>
<feature type="domain" description="PAC" evidence="2">
    <location>
        <begin position="266"/>
        <end position="318"/>
    </location>
</feature>
<name>A0A2Z6AZB8_9BACT</name>
<dbReference type="Gene3D" id="3.30.450.20">
    <property type="entry name" value="PAS domain"/>
    <property type="match status" value="2"/>
</dbReference>
<dbReference type="Gene3D" id="3.30.70.270">
    <property type="match status" value="1"/>
</dbReference>
<dbReference type="EMBL" id="AP017378">
    <property type="protein sequence ID" value="BBD08607.1"/>
    <property type="molecule type" value="Genomic_DNA"/>
</dbReference>
<dbReference type="SMART" id="SM00267">
    <property type="entry name" value="GGDEF"/>
    <property type="match status" value="1"/>
</dbReference>
<evidence type="ECO:0000313" key="6">
    <source>
        <dbReference type="Proteomes" id="UP000269883"/>
    </source>
</evidence>
<feature type="domain" description="EAL" evidence="3">
    <location>
        <begin position="493"/>
        <end position="749"/>
    </location>
</feature>
<evidence type="ECO:0000256" key="1">
    <source>
        <dbReference type="SAM" id="Phobius"/>
    </source>
</evidence>
<reference evidence="5 6" key="1">
    <citation type="journal article" date="2018" name="Sci. Adv.">
        <title>Multi-heme cytochromes provide a pathway for survival in energy-limited environments.</title>
        <authorList>
            <person name="Deng X."/>
            <person name="Dohmae N."/>
            <person name="Nealson K.H."/>
            <person name="Hashimoto K."/>
            <person name="Okamoto A."/>
        </authorList>
    </citation>
    <scope>NUCLEOTIDE SEQUENCE [LARGE SCALE GENOMIC DNA]</scope>
    <source>
        <strain evidence="5 6">IS5</strain>
    </source>
</reference>
<dbReference type="SMART" id="SM00086">
    <property type="entry name" value="PAC"/>
    <property type="match status" value="2"/>
</dbReference>
<dbReference type="CDD" id="cd01949">
    <property type="entry name" value="GGDEF"/>
    <property type="match status" value="1"/>
</dbReference>
<evidence type="ECO:0000259" key="2">
    <source>
        <dbReference type="PROSITE" id="PS50113"/>
    </source>
</evidence>
<sequence>MIGQIYPLQGKRPTLFAPSLMAVGTLLLLPGKAHGASLPFTGDAPLLIALGVCLVVIAVLTILIHTLRRHKLRCLEQSNEYDALVDAFDGQLYICSPDGTVEFMNPAMIKQIGRDVTGEPCYKALFGLEETCPWCVNVNLFINETARYEFHALWHSTWFEAVCAPVKRRDGKISKLVMLTDISKRKEMENHLRISEERYRTIAEHTHAMEVWLGPEGEHRYTSPACKHVTGYGTEDFDNEQHLMASLVHRDDLSKWNDFLTGDLGDSLDFRIFRHDGAMHWLNAARHEIIGQDNLSQGLRLSIRDITERKLLEIQLRYQALHDNMTGLANRVLASDRISQAVQRAKRREHYHFALAFADIDRLKVINDSFGHRIGDKALEQIAARMHKSVRSLDMVARYSSDQFIFLLEELDKPRKAINIINRARAAIEEPLNIDGHELNMTACFGAVLFPPPEDDDAELIRKANIALHLAKQAGYGKLKVFVPHMLDKAVELMTLENDLRRAVSGNEFFVEYQPILSLHDSKLIGFEALVRWNHPERGVISPAEFIPLAEETGLIMVLGRHVLEESCRTMSAWRETMPQAQDLVLSVNLSARQFTQSDLVDSIREILKTTGMPADRLKLEITETTIMENAEAAVDKLNRLKELGIQISIDDFGTGYSSMSYLQKFPLDHLKIDLSFVKRMDTTPENREIVKAIINLAHNMGLQVIAEGVEKSSQQDILNTLKCEYGQGFYFSRPVPAIDAKAYIIGDALAEPEGKPQMVITQVNTKP</sequence>
<dbReference type="InterPro" id="IPR035965">
    <property type="entry name" value="PAS-like_dom_sf"/>
</dbReference>
<dbReference type="InterPro" id="IPR013655">
    <property type="entry name" value="PAS_fold_3"/>
</dbReference>
<dbReference type="PROSITE" id="PS50887">
    <property type="entry name" value="GGDEF"/>
    <property type="match status" value="1"/>
</dbReference>
<dbReference type="CDD" id="cd01948">
    <property type="entry name" value="EAL"/>
    <property type="match status" value="1"/>
</dbReference>
<dbReference type="SMART" id="SM00052">
    <property type="entry name" value="EAL"/>
    <property type="match status" value="1"/>
</dbReference>
<dbReference type="Pfam" id="PF00563">
    <property type="entry name" value="EAL"/>
    <property type="match status" value="1"/>
</dbReference>
<evidence type="ECO:0000259" key="4">
    <source>
        <dbReference type="PROSITE" id="PS50887"/>
    </source>
</evidence>
<dbReference type="SUPFAM" id="SSF141868">
    <property type="entry name" value="EAL domain-like"/>
    <property type="match status" value="1"/>
</dbReference>
<keyword evidence="1" id="KW-0472">Membrane</keyword>
<dbReference type="NCBIfam" id="TIGR00229">
    <property type="entry name" value="sensory_box"/>
    <property type="match status" value="1"/>
</dbReference>
<dbReference type="Pfam" id="PF00990">
    <property type="entry name" value="GGDEF"/>
    <property type="match status" value="1"/>
</dbReference>
<dbReference type="AlphaFoldDB" id="A0A2Z6AZB8"/>
<dbReference type="Pfam" id="PF08447">
    <property type="entry name" value="PAS_3"/>
    <property type="match status" value="1"/>
</dbReference>
<dbReference type="PROSITE" id="PS50883">
    <property type="entry name" value="EAL"/>
    <property type="match status" value="1"/>
</dbReference>
<dbReference type="InterPro" id="IPR043128">
    <property type="entry name" value="Rev_trsase/Diguanyl_cyclase"/>
</dbReference>
<dbReference type="InterPro" id="IPR029787">
    <property type="entry name" value="Nucleotide_cyclase"/>
</dbReference>
<dbReference type="InterPro" id="IPR001610">
    <property type="entry name" value="PAC"/>
</dbReference>
<evidence type="ECO:0000313" key="5">
    <source>
        <dbReference type="EMBL" id="BBD08607.1"/>
    </source>
</evidence>
<keyword evidence="6" id="KW-1185">Reference proteome</keyword>
<gene>
    <name evidence="5" type="ORF">DFE_1881</name>
</gene>
<organism evidence="5 6">
    <name type="scientific">Desulfovibrio ferrophilus</name>
    <dbReference type="NCBI Taxonomy" id="241368"/>
    <lineage>
        <taxon>Bacteria</taxon>
        <taxon>Pseudomonadati</taxon>
        <taxon>Thermodesulfobacteriota</taxon>
        <taxon>Desulfovibrionia</taxon>
        <taxon>Desulfovibrionales</taxon>
        <taxon>Desulfovibrionaceae</taxon>
        <taxon>Desulfovibrio</taxon>
    </lineage>
</organism>
<dbReference type="InterPro" id="IPR000700">
    <property type="entry name" value="PAS-assoc_C"/>
</dbReference>
<dbReference type="KEGG" id="dfl:DFE_1881"/>
<dbReference type="PROSITE" id="PS50113">
    <property type="entry name" value="PAC"/>
    <property type="match status" value="1"/>
</dbReference>
<protein>
    <submittedName>
        <fullName evidence="5">Diguanylate cyclase/phosphodiesterase with PAS/PAC sensor(S)</fullName>
    </submittedName>
</protein>
<dbReference type="InterPro" id="IPR000160">
    <property type="entry name" value="GGDEF_dom"/>
</dbReference>
<dbReference type="RefSeq" id="WP_172961697.1">
    <property type="nucleotide sequence ID" value="NZ_AP017378.1"/>
</dbReference>
<feature type="transmembrane region" description="Helical" evidence="1">
    <location>
        <begin position="45"/>
        <end position="64"/>
    </location>
</feature>